<organism evidence="1 2">
    <name type="scientific">Miscanthus lutarioriparius</name>
    <dbReference type="NCBI Taxonomy" id="422564"/>
    <lineage>
        <taxon>Eukaryota</taxon>
        <taxon>Viridiplantae</taxon>
        <taxon>Streptophyta</taxon>
        <taxon>Embryophyta</taxon>
        <taxon>Tracheophyta</taxon>
        <taxon>Spermatophyta</taxon>
        <taxon>Magnoliopsida</taxon>
        <taxon>Liliopsida</taxon>
        <taxon>Poales</taxon>
        <taxon>Poaceae</taxon>
        <taxon>PACMAD clade</taxon>
        <taxon>Panicoideae</taxon>
        <taxon>Andropogonodae</taxon>
        <taxon>Andropogoneae</taxon>
        <taxon>Saccharinae</taxon>
        <taxon>Miscanthus</taxon>
    </lineage>
</organism>
<sequence length="265" mass="30555">MFAEEDGYVDCFECINAFNEYHILVMVDSMRKFVVDLVHLVSGDTNSSSPGAKEVIERIDFYLNNICSEALGDLLEEFEIQELIYEYAQDHDERLMEEICVRLGIVTNLDESSSQAQNTQGQATSAQMPETIEEATILSWSTNFLEEMLENVDELICQPNNIPKEERTLLVILSDAYPLTEDELYDFFSRNYGEVEEIVIEEPRLRLDPLCAHIIFSSSNTLFSILDGDKRVHFIIKGKDVWVQRYAEDKRAHFTINGESLFYWG</sequence>
<dbReference type="PANTHER" id="PTHR33527">
    <property type="entry name" value="OS07G0274300 PROTEIN"/>
    <property type="match status" value="1"/>
</dbReference>
<dbReference type="AlphaFoldDB" id="A0A811PNG9"/>
<protein>
    <recommendedName>
        <fullName evidence="3">RRM domain-containing protein</fullName>
    </recommendedName>
</protein>
<comment type="caution">
    <text evidence="1">The sequence shown here is derived from an EMBL/GenBank/DDBJ whole genome shotgun (WGS) entry which is preliminary data.</text>
</comment>
<dbReference type="PANTHER" id="PTHR33527:SF14">
    <property type="entry name" value="OS07G0274300 PROTEIN"/>
    <property type="match status" value="1"/>
</dbReference>
<accession>A0A811PNG9</accession>
<reference evidence="1" key="1">
    <citation type="submission" date="2020-10" db="EMBL/GenBank/DDBJ databases">
        <authorList>
            <person name="Han B."/>
            <person name="Lu T."/>
            <person name="Zhao Q."/>
            <person name="Huang X."/>
            <person name="Zhao Y."/>
        </authorList>
    </citation>
    <scope>NUCLEOTIDE SEQUENCE</scope>
</reference>
<name>A0A811PNG9_9POAL</name>
<dbReference type="EMBL" id="CAJGYO010000007">
    <property type="protein sequence ID" value="CAD6247355.1"/>
    <property type="molecule type" value="Genomic_DNA"/>
</dbReference>
<proteinExistence type="predicted"/>
<dbReference type="Proteomes" id="UP000604825">
    <property type="component" value="Unassembled WGS sequence"/>
</dbReference>
<evidence type="ECO:0000313" key="1">
    <source>
        <dbReference type="EMBL" id="CAD6247355.1"/>
    </source>
</evidence>
<keyword evidence="2" id="KW-1185">Reference proteome</keyword>
<evidence type="ECO:0008006" key="3">
    <source>
        <dbReference type="Google" id="ProtNLM"/>
    </source>
</evidence>
<evidence type="ECO:0000313" key="2">
    <source>
        <dbReference type="Proteomes" id="UP000604825"/>
    </source>
</evidence>
<gene>
    <name evidence="1" type="ORF">NCGR_LOCUS31560</name>
</gene>
<dbReference type="OrthoDB" id="1882251at2759"/>